<gene>
    <name evidence="2" type="ORF">Bhyg_09611</name>
</gene>
<keyword evidence="3" id="KW-1185">Reference proteome</keyword>
<name>A0A9Q0N7K5_9DIPT</name>
<dbReference type="EMBL" id="WJQU01000002">
    <property type="protein sequence ID" value="KAJ6644642.1"/>
    <property type="molecule type" value="Genomic_DNA"/>
</dbReference>
<reference evidence="2" key="1">
    <citation type="submission" date="2022-07" db="EMBL/GenBank/DDBJ databases">
        <authorList>
            <person name="Trinca V."/>
            <person name="Uliana J.V.C."/>
            <person name="Torres T.T."/>
            <person name="Ward R.J."/>
            <person name="Monesi N."/>
        </authorList>
    </citation>
    <scope>NUCLEOTIDE SEQUENCE</scope>
    <source>
        <strain evidence="2">HSMRA1968</strain>
        <tissue evidence="2">Whole embryos</tissue>
    </source>
</reference>
<feature type="compositionally biased region" description="Acidic residues" evidence="1">
    <location>
        <begin position="1"/>
        <end position="10"/>
    </location>
</feature>
<dbReference type="AlphaFoldDB" id="A0A9Q0N7K5"/>
<comment type="caution">
    <text evidence="2">The sequence shown here is derived from an EMBL/GenBank/DDBJ whole genome shotgun (WGS) entry which is preliminary data.</text>
</comment>
<proteinExistence type="predicted"/>
<evidence type="ECO:0000256" key="1">
    <source>
        <dbReference type="SAM" id="MobiDB-lite"/>
    </source>
</evidence>
<evidence type="ECO:0000313" key="3">
    <source>
        <dbReference type="Proteomes" id="UP001151699"/>
    </source>
</evidence>
<feature type="region of interest" description="Disordered" evidence="1">
    <location>
        <begin position="1"/>
        <end position="32"/>
    </location>
</feature>
<protein>
    <submittedName>
        <fullName evidence="2">Uncharacterized protein</fullName>
    </submittedName>
</protein>
<dbReference type="Proteomes" id="UP001151699">
    <property type="component" value="Chromosome B"/>
</dbReference>
<organism evidence="2 3">
    <name type="scientific">Pseudolycoriella hygida</name>
    <dbReference type="NCBI Taxonomy" id="35572"/>
    <lineage>
        <taxon>Eukaryota</taxon>
        <taxon>Metazoa</taxon>
        <taxon>Ecdysozoa</taxon>
        <taxon>Arthropoda</taxon>
        <taxon>Hexapoda</taxon>
        <taxon>Insecta</taxon>
        <taxon>Pterygota</taxon>
        <taxon>Neoptera</taxon>
        <taxon>Endopterygota</taxon>
        <taxon>Diptera</taxon>
        <taxon>Nematocera</taxon>
        <taxon>Sciaroidea</taxon>
        <taxon>Sciaridae</taxon>
        <taxon>Pseudolycoriella</taxon>
    </lineage>
</organism>
<evidence type="ECO:0000313" key="2">
    <source>
        <dbReference type="EMBL" id="KAJ6644642.1"/>
    </source>
</evidence>
<accession>A0A9Q0N7K5</accession>
<sequence length="32" mass="3609">MNLSIDEDLTPEQIAGKNSKSRKNTFQENKTA</sequence>